<dbReference type="GO" id="GO:0032259">
    <property type="term" value="P:methylation"/>
    <property type="evidence" value="ECO:0007669"/>
    <property type="project" value="UniProtKB-KW"/>
</dbReference>
<dbReference type="GO" id="GO:0008168">
    <property type="term" value="F:methyltransferase activity"/>
    <property type="evidence" value="ECO:0007669"/>
    <property type="project" value="UniProtKB-KW"/>
</dbReference>
<organism evidence="2 3">
    <name type="scientific">Paenibacillus swuensis</name>
    <dbReference type="NCBI Taxonomy" id="1178515"/>
    <lineage>
        <taxon>Bacteria</taxon>
        <taxon>Bacillati</taxon>
        <taxon>Bacillota</taxon>
        <taxon>Bacilli</taxon>
        <taxon>Bacillales</taxon>
        <taxon>Paenibacillaceae</taxon>
        <taxon>Paenibacillus</taxon>
    </lineage>
</organism>
<feature type="domain" description="Methyltransferase type 11" evidence="1">
    <location>
        <begin position="63"/>
        <end position="149"/>
    </location>
</feature>
<accession>A0A172TNV6</accession>
<dbReference type="Pfam" id="PF08241">
    <property type="entry name" value="Methyltransf_11"/>
    <property type="match status" value="1"/>
</dbReference>
<evidence type="ECO:0000313" key="3">
    <source>
        <dbReference type="Proteomes" id="UP000076927"/>
    </source>
</evidence>
<protein>
    <submittedName>
        <fullName evidence="2">Methyltransferase type 11</fullName>
    </submittedName>
</protein>
<dbReference type="Gene3D" id="3.40.50.150">
    <property type="entry name" value="Vaccinia Virus protein VP39"/>
    <property type="match status" value="1"/>
</dbReference>
<dbReference type="InterPro" id="IPR029063">
    <property type="entry name" value="SAM-dependent_MTases_sf"/>
</dbReference>
<dbReference type="PATRIC" id="fig|1178515.4.peg.435"/>
<keyword evidence="2" id="KW-0489">Methyltransferase</keyword>
<dbReference type="InterPro" id="IPR013216">
    <property type="entry name" value="Methyltransf_11"/>
</dbReference>
<dbReference type="CDD" id="cd02440">
    <property type="entry name" value="AdoMet_MTases"/>
    <property type="match status" value="1"/>
</dbReference>
<dbReference type="KEGG" id="pswu:SY83_02270"/>
<dbReference type="AlphaFoldDB" id="A0A172TNV6"/>
<name>A0A172TNV6_9BACL</name>
<keyword evidence="2" id="KW-0808">Transferase</keyword>
<dbReference type="SUPFAM" id="SSF53335">
    <property type="entry name" value="S-adenosyl-L-methionine-dependent methyltransferases"/>
    <property type="match status" value="1"/>
</dbReference>
<proteinExistence type="predicted"/>
<gene>
    <name evidence="2" type="ORF">SY83_02270</name>
</gene>
<dbReference type="EMBL" id="CP011388">
    <property type="protein sequence ID" value="ANE48662.1"/>
    <property type="molecule type" value="Genomic_DNA"/>
</dbReference>
<sequence length="261" mass="29432">MNNMFNPKTHPEWVRPHSIEWYAQLGSLTGQYSYPWKSTITTPNGEVIFANEVALMVPGMKVLDIGCGHGEFALQWTPVAKHLVGIDITEDFIHQGNQAGRSNATFLTVNTKGRLPFDNEEFDCAYNRRGPTSAYLDAKRIIKKGGKLIGLHPGDRSTSGLSELFPELYEPSPIGKPILDNLTERLKEGGLTQAEIETVRSMEYLHEPIDIVKMSVYGQKPLIYEMVLQESMSEITQIFEKNATERGLPITFERYIVRVTI</sequence>
<dbReference type="Proteomes" id="UP000076927">
    <property type="component" value="Chromosome"/>
</dbReference>
<evidence type="ECO:0000313" key="2">
    <source>
        <dbReference type="EMBL" id="ANE48662.1"/>
    </source>
</evidence>
<evidence type="ECO:0000259" key="1">
    <source>
        <dbReference type="Pfam" id="PF08241"/>
    </source>
</evidence>
<reference evidence="2 3" key="1">
    <citation type="submission" date="2015-01" db="EMBL/GenBank/DDBJ databases">
        <title>Paenibacillus swuensis/DY6/whole genome sequencing.</title>
        <authorList>
            <person name="Kim M.K."/>
            <person name="Srinivasan S."/>
            <person name="Lee J.-J."/>
        </authorList>
    </citation>
    <scope>NUCLEOTIDE SEQUENCE [LARGE SCALE GENOMIC DNA]</scope>
    <source>
        <strain evidence="2 3">DY6</strain>
    </source>
</reference>
<keyword evidence="3" id="KW-1185">Reference proteome</keyword>
<dbReference type="STRING" id="1178515.SY83_02270"/>